<accession>A0A913ZZ91</accession>
<dbReference type="GeneID" id="119728698"/>
<feature type="compositionally biased region" description="Low complexity" evidence="1">
    <location>
        <begin position="94"/>
        <end position="111"/>
    </location>
</feature>
<dbReference type="Pfam" id="PF00462">
    <property type="entry name" value="Glutaredoxin"/>
    <property type="match status" value="1"/>
</dbReference>
<feature type="compositionally biased region" description="Polar residues" evidence="1">
    <location>
        <begin position="33"/>
        <end position="46"/>
    </location>
</feature>
<dbReference type="RefSeq" id="XP_038056958.1">
    <property type="nucleotide sequence ID" value="XM_038201030.1"/>
</dbReference>
<dbReference type="Gene3D" id="3.40.30.10">
    <property type="entry name" value="Glutaredoxin"/>
    <property type="match status" value="1"/>
</dbReference>
<dbReference type="Proteomes" id="UP000887568">
    <property type="component" value="Unplaced"/>
</dbReference>
<dbReference type="AlphaFoldDB" id="A0A913ZZ91"/>
<evidence type="ECO:0000256" key="1">
    <source>
        <dbReference type="SAM" id="MobiDB-lite"/>
    </source>
</evidence>
<dbReference type="SUPFAM" id="SSF52833">
    <property type="entry name" value="Thioredoxin-like"/>
    <property type="match status" value="1"/>
</dbReference>
<dbReference type="OMA" id="KLFQNHR"/>
<organism evidence="3 4">
    <name type="scientific">Patiria miniata</name>
    <name type="common">Bat star</name>
    <name type="synonym">Asterina miniata</name>
    <dbReference type="NCBI Taxonomy" id="46514"/>
    <lineage>
        <taxon>Eukaryota</taxon>
        <taxon>Metazoa</taxon>
        <taxon>Echinodermata</taxon>
        <taxon>Eleutherozoa</taxon>
        <taxon>Asterozoa</taxon>
        <taxon>Asteroidea</taxon>
        <taxon>Valvatacea</taxon>
        <taxon>Valvatida</taxon>
        <taxon>Asterinidae</taxon>
        <taxon>Patiria</taxon>
    </lineage>
</organism>
<feature type="compositionally biased region" description="Basic residues" evidence="1">
    <location>
        <begin position="117"/>
        <end position="126"/>
    </location>
</feature>
<feature type="region of interest" description="Disordered" evidence="1">
    <location>
        <begin position="1"/>
        <end position="67"/>
    </location>
</feature>
<dbReference type="Pfam" id="PF23733">
    <property type="entry name" value="GRXCR1-2_C"/>
    <property type="match status" value="1"/>
</dbReference>
<feature type="compositionally biased region" description="Polar residues" evidence="1">
    <location>
        <begin position="55"/>
        <end position="67"/>
    </location>
</feature>
<dbReference type="PANTHER" id="PTHR46990:SF1">
    <property type="entry name" value="GLUTAREDOXIN DOMAIN-CONTAINING CYSTEINE-RICH PROTEIN 1"/>
    <property type="match status" value="1"/>
</dbReference>
<dbReference type="InterPro" id="IPR036249">
    <property type="entry name" value="Thioredoxin-like_sf"/>
</dbReference>
<dbReference type="CDD" id="cd03031">
    <property type="entry name" value="GRX_GRX_like"/>
    <property type="match status" value="1"/>
</dbReference>
<sequence>MAQFTDGGNDPVFNGGTPDDSPRYQLGGIRVNGDQSNGHQTESRVPQQKEPVYVNSHSFMNGSASESELLQHLSETINNFSLSPRPPFGAQSDSAPTNNSSTASSPTNLPAVAPKAKPSKTRTQHPNHRDRSNSSGQMGYQFHVSENDPKPGSPHNGGGDSTSENRTLRFVGKRGLSVGGDDITSAKGTVRGVTNRVKAGIMNFTYKPLNHKKKAVNNDDERDKIIMYTTSMRIVRQTFEDCQFVRKLFQNHRVKYEERDLFMNSQHQQELGDRLEGEAQEATLPIVFIDGELVGDIEKLEELNETGQLRKILERFEKNIPTSDCSECGGFRYMPCQVCSGSKRSLHRNNFTDQFQALRCSNCDENGLQRCMLCNK</sequence>
<reference evidence="3" key="1">
    <citation type="submission" date="2022-11" db="UniProtKB">
        <authorList>
            <consortium name="EnsemblMetazoa"/>
        </authorList>
    </citation>
    <scope>IDENTIFICATION</scope>
</reference>
<protein>
    <recommendedName>
        <fullName evidence="2">Glutaredoxin domain-containing protein</fullName>
    </recommendedName>
</protein>
<dbReference type="InterPro" id="IPR002109">
    <property type="entry name" value="Glutaredoxin"/>
</dbReference>
<keyword evidence="4" id="KW-1185">Reference proteome</keyword>
<feature type="domain" description="Glutaredoxin" evidence="2">
    <location>
        <begin position="226"/>
        <end position="294"/>
    </location>
</feature>
<dbReference type="OrthoDB" id="423313at2759"/>
<evidence type="ECO:0000259" key="2">
    <source>
        <dbReference type="Pfam" id="PF00462"/>
    </source>
</evidence>
<dbReference type="EnsemblMetazoa" id="XM_038201030.1">
    <property type="protein sequence ID" value="XP_038056958.1"/>
    <property type="gene ID" value="LOC119728698"/>
</dbReference>
<name>A0A913ZZ91_PATMI</name>
<dbReference type="InterPro" id="IPR042797">
    <property type="entry name" value="GRXCR1"/>
</dbReference>
<proteinExistence type="predicted"/>
<dbReference type="PROSITE" id="PS51354">
    <property type="entry name" value="GLUTAREDOXIN_2"/>
    <property type="match status" value="1"/>
</dbReference>
<evidence type="ECO:0000313" key="3">
    <source>
        <dbReference type="EnsemblMetazoa" id="XP_038056958.1"/>
    </source>
</evidence>
<feature type="region of interest" description="Disordered" evidence="1">
    <location>
        <begin position="80"/>
        <end position="165"/>
    </location>
</feature>
<dbReference type="GO" id="GO:0007605">
    <property type="term" value="P:sensory perception of sound"/>
    <property type="evidence" value="ECO:0007669"/>
    <property type="project" value="InterPro"/>
</dbReference>
<evidence type="ECO:0000313" key="4">
    <source>
        <dbReference type="Proteomes" id="UP000887568"/>
    </source>
</evidence>
<dbReference type="PANTHER" id="PTHR46990">
    <property type="entry name" value="GLUTAREDOXIN DOMAIN-CONTAINING CYSTEINE-RICH PROTEIN 1"/>
    <property type="match status" value="1"/>
</dbReference>